<proteinExistence type="predicted"/>
<dbReference type="Pfam" id="PF05920">
    <property type="entry name" value="Homeobox_KN"/>
    <property type="match status" value="1"/>
</dbReference>
<feature type="region of interest" description="Disordered" evidence="5">
    <location>
        <begin position="373"/>
        <end position="405"/>
    </location>
</feature>
<evidence type="ECO:0000256" key="4">
    <source>
        <dbReference type="PROSITE-ProRule" id="PRU00108"/>
    </source>
</evidence>
<keyword evidence="1 4" id="KW-0238">DNA-binding</keyword>
<organism evidence="7 8">
    <name type="scientific">Tursiops truncatus</name>
    <name type="common">Atlantic bottle-nosed dolphin</name>
    <name type="synonym">Delphinus truncatus</name>
    <dbReference type="NCBI Taxonomy" id="9739"/>
    <lineage>
        <taxon>Eukaryota</taxon>
        <taxon>Metazoa</taxon>
        <taxon>Chordata</taxon>
        <taxon>Craniata</taxon>
        <taxon>Vertebrata</taxon>
        <taxon>Euteleostomi</taxon>
        <taxon>Mammalia</taxon>
        <taxon>Eutheria</taxon>
        <taxon>Laurasiatheria</taxon>
        <taxon>Artiodactyla</taxon>
        <taxon>Whippomorpha</taxon>
        <taxon>Cetacea</taxon>
        <taxon>Odontoceti</taxon>
        <taxon>Delphinidae</taxon>
        <taxon>Tursiops</taxon>
    </lineage>
</organism>
<dbReference type="SUPFAM" id="SSF46689">
    <property type="entry name" value="Homeodomain-like"/>
    <property type="match status" value="1"/>
</dbReference>
<evidence type="ECO:0000259" key="6">
    <source>
        <dbReference type="PROSITE" id="PS50071"/>
    </source>
</evidence>
<dbReference type="SMART" id="SM00389">
    <property type="entry name" value="HOX"/>
    <property type="match status" value="1"/>
</dbReference>
<dbReference type="PANTHER" id="PTHR10390">
    <property type="entry name" value="HOMEOBOX PROTEIN SIX"/>
    <property type="match status" value="1"/>
</dbReference>
<evidence type="ECO:0000256" key="3">
    <source>
        <dbReference type="ARBA" id="ARBA00023242"/>
    </source>
</evidence>
<dbReference type="GO" id="GO:0014857">
    <property type="term" value="P:regulation of skeletal muscle cell proliferation"/>
    <property type="evidence" value="ECO:0007669"/>
    <property type="project" value="TreeGrafter"/>
</dbReference>
<sequence>MQSFLQLLRGSGGAGLPLADLVTLAGRLCQEVQDDPAQVQTLVTAVLDSQLRLYLLDNADVALVCASMLAQQEQNRAACQLLEGCRVPGGSLKLVQLWNDIHYRLVMKRLGVATLTPVQKFRCRKRNPPPASLCPDGLKSRNFPREVRQKLQEFASGVSTNPSKAEREDLASETRLTTEQIYNWFANYRRRQRALVQRAALARDSAEDRTAREAGPSPPQPTGQPHLGSGCVDRPQWSAGPEESGSVQTQETTQGPWEPLVLAPDFSGDETMPKSLAPRSLQGGEMYQEGPSHDPATLPPVFPGSGFCPLAAGSDMLDPSLGAPVSWLTSLALESSKEVSFQTRPLIHSHGLDLTMRPADAPLAVSITALGEASPTGLADPPSSNARSTYLEEGPGTSGGQAEPQASGFLVPRLPLQAPEFTLTQSPPELAPAPPAFPGPVPAMDLGQPMPSSQVQWPDGQTSSDAFWGARMLLELSGGSLG</sequence>
<dbReference type="GeneID" id="117307744"/>
<dbReference type="AlphaFoldDB" id="A0A6J3PUQ5"/>
<dbReference type="GO" id="GO:0000978">
    <property type="term" value="F:RNA polymerase II cis-regulatory region sequence-specific DNA binding"/>
    <property type="evidence" value="ECO:0007669"/>
    <property type="project" value="TreeGrafter"/>
</dbReference>
<dbReference type="Pfam" id="PF16878">
    <property type="entry name" value="SIX1_SD"/>
    <property type="match status" value="1"/>
</dbReference>
<dbReference type="InterPro" id="IPR017970">
    <property type="entry name" value="Homeobox_CS"/>
</dbReference>
<protein>
    <submittedName>
        <fullName evidence="8">Anomalous homeobox protein</fullName>
    </submittedName>
</protein>
<evidence type="ECO:0000256" key="5">
    <source>
        <dbReference type="SAM" id="MobiDB-lite"/>
    </source>
</evidence>
<gene>
    <name evidence="8" type="primary">ANHX</name>
</gene>
<dbReference type="InterPro" id="IPR001356">
    <property type="entry name" value="HD"/>
</dbReference>
<dbReference type="InParanoid" id="A0A6J3PUQ5"/>
<evidence type="ECO:0000256" key="2">
    <source>
        <dbReference type="ARBA" id="ARBA00023155"/>
    </source>
</evidence>
<dbReference type="GO" id="GO:0000981">
    <property type="term" value="F:DNA-binding transcription factor activity, RNA polymerase II-specific"/>
    <property type="evidence" value="ECO:0007669"/>
    <property type="project" value="InterPro"/>
</dbReference>
<dbReference type="InterPro" id="IPR031701">
    <property type="entry name" value="SIX1_SD"/>
</dbReference>
<dbReference type="CTD" id="647589"/>
<keyword evidence="3 4" id="KW-0539">Nucleus</keyword>
<feature type="DNA-binding region" description="Homeobox" evidence="4">
    <location>
        <begin position="154"/>
        <end position="196"/>
    </location>
</feature>
<dbReference type="InterPro" id="IPR009057">
    <property type="entry name" value="Homeodomain-like_sf"/>
</dbReference>
<dbReference type="RefSeq" id="XP_033693835.1">
    <property type="nucleotide sequence ID" value="XM_033837944.1"/>
</dbReference>
<evidence type="ECO:0000313" key="8">
    <source>
        <dbReference type="RefSeq" id="XP_033693835.1"/>
    </source>
</evidence>
<feature type="region of interest" description="Disordered" evidence="5">
    <location>
        <begin position="153"/>
        <end position="172"/>
    </location>
</feature>
<feature type="domain" description="Homeobox" evidence="6">
    <location>
        <begin position="152"/>
        <end position="195"/>
    </location>
</feature>
<dbReference type="OrthoDB" id="3501850at2759"/>
<dbReference type="Proteomes" id="UP000245320">
    <property type="component" value="Chromosome 13"/>
</dbReference>
<feature type="compositionally biased region" description="Polar residues" evidence="5">
    <location>
        <begin position="245"/>
        <end position="255"/>
    </location>
</feature>
<dbReference type="GO" id="GO:0048741">
    <property type="term" value="P:skeletal muscle fiber development"/>
    <property type="evidence" value="ECO:0007669"/>
    <property type="project" value="TreeGrafter"/>
</dbReference>
<dbReference type="FunFam" id="1.10.10.60:FF:000412">
    <property type="entry name" value="Anomalous homeobox"/>
    <property type="match status" value="1"/>
</dbReference>
<dbReference type="PROSITE" id="PS00027">
    <property type="entry name" value="HOMEOBOX_1"/>
    <property type="match status" value="1"/>
</dbReference>
<reference evidence="8" key="1">
    <citation type="submission" date="2025-08" db="UniProtKB">
        <authorList>
            <consortium name="RefSeq"/>
        </authorList>
    </citation>
    <scope>IDENTIFICATION</scope>
    <source>
        <tissue evidence="8">Spleen</tissue>
    </source>
</reference>
<evidence type="ECO:0000256" key="1">
    <source>
        <dbReference type="ARBA" id="ARBA00023125"/>
    </source>
</evidence>
<keyword evidence="2 4" id="KW-0371">Homeobox</keyword>
<comment type="subcellular location">
    <subcellularLocation>
        <location evidence="4">Nucleus</location>
    </subcellularLocation>
</comment>
<keyword evidence="7" id="KW-1185">Reference proteome</keyword>
<accession>A0A6J3PUQ5</accession>
<dbReference type="GO" id="GO:0005634">
    <property type="term" value="C:nucleus"/>
    <property type="evidence" value="ECO:0007669"/>
    <property type="project" value="UniProtKB-SubCell"/>
</dbReference>
<name>A0A6J3PUQ5_TURTR</name>
<evidence type="ECO:0000313" key="7">
    <source>
        <dbReference type="Proteomes" id="UP000245320"/>
    </source>
</evidence>
<dbReference type="Gene3D" id="1.10.10.60">
    <property type="entry name" value="Homeodomain-like"/>
    <property type="match status" value="1"/>
</dbReference>
<dbReference type="PROSITE" id="PS50071">
    <property type="entry name" value="HOMEOBOX_2"/>
    <property type="match status" value="1"/>
</dbReference>
<dbReference type="CDD" id="cd00086">
    <property type="entry name" value="homeodomain"/>
    <property type="match status" value="1"/>
</dbReference>
<dbReference type="InterPro" id="IPR008422">
    <property type="entry name" value="KN_HD"/>
</dbReference>
<feature type="region of interest" description="Disordered" evidence="5">
    <location>
        <begin position="200"/>
        <end position="299"/>
    </location>
</feature>
<dbReference type="GO" id="GO:0005667">
    <property type="term" value="C:transcription regulator complex"/>
    <property type="evidence" value="ECO:0007669"/>
    <property type="project" value="TreeGrafter"/>
</dbReference>
<dbReference type="PANTHER" id="PTHR10390:SF34">
    <property type="entry name" value="ANOMALOUS HOMEOBOX PROTEIN"/>
    <property type="match status" value="1"/>
</dbReference>